<proteinExistence type="predicted"/>
<evidence type="ECO:0000313" key="2">
    <source>
        <dbReference type="EMBL" id="MBI6871240.1"/>
    </source>
</evidence>
<reference evidence="2" key="1">
    <citation type="submission" date="2020-12" db="EMBL/GenBank/DDBJ databases">
        <title>Clostridium thailandense sp. nov., a novel acetogenic bacterium isolated from peat land soil in Thailand.</title>
        <authorList>
            <person name="Chaikitkaew S."/>
            <person name="Birkeland N.K."/>
        </authorList>
    </citation>
    <scope>NUCLEOTIDE SEQUENCE</scope>
    <source>
        <strain evidence="2">DSM 17425</strain>
    </source>
</reference>
<dbReference type="Pfam" id="PF12822">
    <property type="entry name" value="ECF_trnsprt"/>
    <property type="match status" value="1"/>
</dbReference>
<keyword evidence="1" id="KW-0472">Membrane</keyword>
<protein>
    <submittedName>
        <fullName evidence="2">ECF transporter S component</fullName>
    </submittedName>
</protein>
<dbReference type="Proteomes" id="UP000622687">
    <property type="component" value="Unassembled WGS sequence"/>
</dbReference>
<dbReference type="AlphaFoldDB" id="A0A934HVS3"/>
<feature type="transmembrane region" description="Helical" evidence="1">
    <location>
        <begin position="96"/>
        <end position="123"/>
    </location>
</feature>
<dbReference type="NCBIfam" id="NF045596">
    <property type="entry name" value="ECF_S_CD3073"/>
    <property type="match status" value="1"/>
</dbReference>
<comment type="caution">
    <text evidence="2">The sequence shown here is derived from an EMBL/GenBank/DDBJ whole genome shotgun (WGS) entry which is preliminary data.</text>
</comment>
<evidence type="ECO:0000256" key="1">
    <source>
        <dbReference type="SAM" id="Phobius"/>
    </source>
</evidence>
<evidence type="ECO:0000313" key="3">
    <source>
        <dbReference type="Proteomes" id="UP000622687"/>
    </source>
</evidence>
<dbReference type="GO" id="GO:0022857">
    <property type="term" value="F:transmembrane transporter activity"/>
    <property type="evidence" value="ECO:0007669"/>
    <property type="project" value="InterPro"/>
</dbReference>
<gene>
    <name evidence="2" type="ORF">I6U51_00790</name>
</gene>
<keyword evidence="3" id="KW-1185">Reference proteome</keyword>
<dbReference type="RefSeq" id="WP_211140706.1">
    <property type="nucleotide sequence ID" value="NZ_JAEEGB010000002.1"/>
</dbReference>
<keyword evidence="1" id="KW-1133">Transmembrane helix</keyword>
<keyword evidence="1" id="KW-0812">Transmembrane</keyword>
<feature type="transmembrane region" description="Helical" evidence="1">
    <location>
        <begin position="73"/>
        <end position="90"/>
    </location>
</feature>
<dbReference type="Gene3D" id="1.10.1760.20">
    <property type="match status" value="1"/>
</dbReference>
<feature type="transmembrane region" description="Helical" evidence="1">
    <location>
        <begin position="33"/>
        <end position="52"/>
    </location>
</feature>
<organism evidence="2 3">
    <name type="scientific">Clostridium aciditolerans</name>
    <dbReference type="NCBI Taxonomy" id="339861"/>
    <lineage>
        <taxon>Bacteria</taxon>
        <taxon>Bacillati</taxon>
        <taxon>Bacillota</taxon>
        <taxon>Clostridia</taxon>
        <taxon>Eubacteriales</taxon>
        <taxon>Clostridiaceae</taxon>
        <taxon>Clostridium</taxon>
    </lineage>
</organism>
<dbReference type="EMBL" id="JAEEGB010000002">
    <property type="protein sequence ID" value="MBI6871240.1"/>
    <property type="molecule type" value="Genomic_DNA"/>
</dbReference>
<accession>A0A934HVS3</accession>
<dbReference type="InterPro" id="IPR024529">
    <property type="entry name" value="ECF_trnsprt_substrate-spec"/>
</dbReference>
<name>A0A934HVS3_9CLOT</name>
<sequence length="189" mass="20183">MKNKKTFALILCAFAAAINIVLGTLVGQLKIPLIFLDTIGTIFAAVYFGPWYGAAVGAASNIITGMIFSPKDIPFFLVNVVVGLLVGYIAKKYGYGIITAVVTGLILSVVCPLIGSPIAVWLYGGVTGSGNDFLVFWLRKSGADIFTSAFIPRITGNIIDKVISSVLVWALIKKLPAEYRPKIDNNLPA</sequence>